<dbReference type="Gene3D" id="2.30.30.40">
    <property type="entry name" value="SH3 Domains"/>
    <property type="match status" value="1"/>
</dbReference>
<dbReference type="PROSITE" id="PS51781">
    <property type="entry name" value="SH3B"/>
    <property type="match status" value="1"/>
</dbReference>
<protein>
    <submittedName>
        <fullName evidence="5">SH3 domain-containing protein</fullName>
    </submittedName>
</protein>
<evidence type="ECO:0000256" key="3">
    <source>
        <dbReference type="SAM" id="SignalP"/>
    </source>
</evidence>
<feature type="region of interest" description="Disordered" evidence="2">
    <location>
        <begin position="26"/>
        <end position="75"/>
    </location>
</feature>
<reference evidence="5 6" key="1">
    <citation type="submission" date="2016-10" db="EMBL/GenBank/DDBJ databases">
        <authorList>
            <person name="de Groot N.N."/>
        </authorList>
    </citation>
    <scope>NUCLEOTIDE SEQUENCE [LARGE SCALE GENOMIC DNA]</scope>
    <source>
        <strain evidence="5 6">DSM 21741</strain>
    </source>
</reference>
<dbReference type="InterPro" id="IPR058593">
    <property type="entry name" value="ARB_07466-like_C"/>
</dbReference>
<evidence type="ECO:0000313" key="5">
    <source>
        <dbReference type="EMBL" id="SDT38353.1"/>
    </source>
</evidence>
<feature type="signal peptide" evidence="3">
    <location>
        <begin position="1"/>
        <end position="19"/>
    </location>
</feature>
<feature type="chain" id="PRO_5038838264" evidence="3">
    <location>
        <begin position="20"/>
        <end position="336"/>
    </location>
</feature>
<dbReference type="EMBL" id="LT629749">
    <property type="protein sequence ID" value="SDT38353.1"/>
    <property type="molecule type" value="Genomic_DNA"/>
</dbReference>
<name>A0A1H1ZXG1_9ACTN</name>
<dbReference type="SMART" id="SM00287">
    <property type="entry name" value="SH3b"/>
    <property type="match status" value="1"/>
</dbReference>
<dbReference type="OrthoDB" id="2989771at2"/>
<evidence type="ECO:0000256" key="2">
    <source>
        <dbReference type="SAM" id="MobiDB-lite"/>
    </source>
</evidence>
<feature type="compositionally biased region" description="Low complexity" evidence="2">
    <location>
        <begin position="26"/>
        <end position="51"/>
    </location>
</feature>
<keyword evidence="1" id="KW-0175">Coiled coil</keyword>
<dbReference type="AlphaFoldDB" id="A0A1H1ZXG1"/>
<evidence type="ECO:0000259" key="4">
    <source>
        <dbReference type="PROSITE" id="PS51781"/>
    </source>
</evidence>
<keyword evidence="6" id="KW-1185">Reference proteome</keyword>
<accession>A0A1H1ZXG1</accession>
<proteinExistence type="predicted"/>
<dbReference type="STRING" id="546871.SAMN04488543_4071"/>
<feature type="coiled-coil region" evidence="1">
    <location>
        <begin position="86"/>
        <end position="113"/>
    </location>
</feature>
<evidence type="ECO:0000313" key="6">
    <source>
        <dbReference type="Proteomes" id="UP000199092"/>
    </source>
</evidence>
<dbReference type="RefSeq" id="WP_091415483.1">
    <property type="nucleotide sequence ID" value="NZ_LT629749.1"/>
</dbReference>
<keyword evidence="3" id="KW-0732">Signal</keyword>
<gene>
    <name evidence="5" type="ORF">SAMN04488543_4071</name>
</gene>
<dbReference type="Pfam" id="PF08239">
    <property type="entry name" value="SH3_3"/>
    <property type="match status" value="1"/>
</dbReference>
<feature type="region of interest" description="Disordered" evidence="2">
    <location>
        <begin position="187"/>
        <end position="218"/>
    </location>
</feature>
<evidence type="ECO:0000256" key="1">
    <source>
        <dbReference type="SAM" id="Coils"/>
    </source>
</evidence>
<dbReference type="Pfam" id="PF26571">
    <property type="entry name" value="VldE"/>
    <property type="match status" value="1"/>
</dbReference>
<dbReference type="Proteomes" id="UP000199092">
    <property type="component" value="Chromosome I"/>
</dbReference>
<organism evidence="5 6">
    <name type="scientific">Friedmanniella luteola</name>
    <dbReference type="NCBI Taxonomy" id="546871"/>
    <lineage>
        <taxon>Bacteria</taxon>
        <taxon>Bacillati</taxon>
        <taxon>Actinomycetota</taxon>
        <taxon>Actinomycetes</taxon>
        <taxon>Propionibacteriales</taxon>
        <taxon>Nocardioidaceae</taxon>
        <taxon>Friedmanniella</taxon>
    </lineage>
</organism>
<sequence>MARLAVPGLLAGLATTGLVAVSTGATTTAQSGSSTGASAVPSTTASAPADAVTREQGTSRGGSGRPALTPAAAAQQKAAAKAKAAKAAKAKAAKAAKAEAKKAEAKKATAKAGALPEVDLPSLEVVDTEYTRVDLNVREGADADSDLITVLKSGSKVPVTSTVRGAWQYVAYRGDGGWVRRQYLVESKPQPPAAQKPSSSGSSSSGSGGGLSGAACSAGSSVESGLTPDAIRVHRAICAQFPGVTAYGGVRADSLPEHPSGRALDAMVSSNGLGQQIANWVRANAKQLGVSEVIFAQKIWTVQRGSEGWRGMSDRGSATANHYDHVHVTVYGNAAG</sequence>
<dbReference type="InterPro" id="IPR003646">
    <property type="entry name" value="SH3-like_bac-type"/>
</dbReference>
<feature type="domain" description="SH3b" evidence="4">
    <location>
        <begin position="120"/>
        <end position="188"/>
    </location>
</feature>